<evidence type="ECO:0000256" key="1">
    <source>
        <dbReference type="SAM" id="MobiDB-lite"/>
    </source>
</evidence>
<dbReference type="RefSeq" id="WP_183996495.1">
    <property type="nucleotide sequence ID" value="NZ_JACIEH010000001.1"/>
</dbReference>
<name>A0A7W6JTI8_9SPHN</name>
<feature type="compositionally biased region" description="Low complexity" evidence="1">
    <location>
        <begin position="53"/>
        <end position="71"/>
    </location>
</feature>
<evidence type="ECO:0000256" key="2">
    <source>
        <dbReference type="SAM" id="SignalP"/>
    </source>
</evidence>
<sequence>MKTRNILLIAVAGLSLAACGGNKTEETTNETVVANIGEPESFSNVTIDQPVEAPATTNATTADTTAPTAPDLSPDEQTQDDADATGMTAKVDRNSSAGEPVH</sequence>
<feature type="chain" id="PRO_5030633981" evidence="2">
    <location>
        <begin position="18"/>
        <end position="102"/>
    </location>
</feature>
<dbReference type="EMBL" id="JACIEH010000001">
    <property type="protein sequence ID" value="MBB4098222.1"/>
    <property type="molecule type" value="Genomic_DNA"/>
</dbReference>
<protein>
    <submittedName>
        <fullName evidence="3">Uncharacterized protein</fullName>
    </submittedName>
</protein>
<evidence type="ECO:0000313" key="3">
    <source>
        <dbReference type="EMBL" id="MBB4098222.1"/>
    </source>
</evidence>
<feature type="signal peptide" evidence="2">
    <location>
        <begin position="1"/>
        <end position="17"/>
    </location>
</feature>
<feature type="region of interest" description="Disordered" evidence="1">
    <location>
        <begin position="40"/>
        <end position="102"/>
    </location>
</feature>
<proteinExistence type="predicted"/>
<dbReference type="Proteomes" id="UP000557392">
    <property type="component" value="Unassembled WGS sequence"/>
</dbReference>
<reference evidence="3 4" key="1">
    <citation type="submission" date="2020-08" db="EMBL/GenBank/DDBJ databases">
        <title>Genomic Encyclopedia of Type Strains, Phase IV (KMG-IV): sequencing the most valuable type-strain genomes for metagenomic binning, comparative biology and taxonomic classification.</title>
        <authorList>
            <person name="Goeker M."/>
        </authorList>
    </citation>
    <scope>NUCLEOTIDE SEQUENCE [LARGE SCALE GENOMIC DNA]</scope>
    <source>
        <strain evidence="3 4">DSM 101806</strain>
    </source>
</reference>
<organism evidence="3 4">
    <name type="scientific">Sphingomonas kyeonggiensis</name>
    <dbReference type="NCBI Taxonomy" id="1268553"/>
    <lineage>
        <taxon>Bacteria</taxon>
        <taxon>Pseudomonadati</taxon>
        <taxon>Pseudomonadota</taxon>
        <taxon>Alphaproteobacteria</taxon>
        <taxon>Sphingomonadales</taxon>
        <taxon>Sphingomonadaceae</taxon>
        <taxon>Sphingomonas</taxon>
    </lineage>
</organism>
<dbReference type="AlphaFoldDB" id="A0A7W6JTI8"/>
<comment type="caution">
    <text evidence="3">The sequence shown here is derived from an EMBL/GenBank/DDBJ whole genome shotgun (WGS) entry which is preliminary data.</text>
</comment>
<keyword evidence="4" id="KW-1185">Reference proteome</keyword>
<accession>A0A7W6JTI8</accession>
<feature type="compositionally biased region" description="Acidic residues" evidence="1">
    <location>
        <begin position="73"/>
        <end position="83"/>
    </location>
</feature>
<evidence type="ECO:0000313" key="4">
    <source>
        <dbReference type="Proteomes" id="UP000557392"/>
    </source>
</evidence>
<keyword evidence="2" id="KW-0732">Signal</keyword>
<gene>
    <name evidence="3" type="ORF">GGR46_001755</name>
</gene>
<dbReference type="PROSITE" id="PS51257">
    <property type="entry name" value="PROKAR_LIPOPROTEIN"/>
    <property type="match status" value="1"/>
</dbReference>